<dbReference type="RefSeq" id="WP_204700141.1">
    <property type="nucleotide sequence ID" value="NZ_JAFBDQ010000001.1"/>
</dbReference>
<proteinExistence type="predicted"/>
<gene>
    <name evidence="5" type="ORF">JOC47_000252</name>
</gene>
<comment type="caution">
    <text evidence="5">The sequence shown here is derived from an EMBL/GenBank/DDBJ whole genome shotgun (WGS) entry which is preliminary data.</text>
</comment>
<dbReference type="PROSITE" id="PS50932">
    <property type="entry name" value="HTH_LACI_2"/>
    <property type="match status" value="1"/>
</dbReference>
<dbReference type="InterPro" id="IPR000843">
    <property type="entry name" value="HTH_LacI"/>
</dbReference>
<dbReference type="InterPro" id="IPR010982">
    <property type="entry name" value="Lambda_DNA-bd_dom_sf"/>
</dbReference>
<dbReference type="Proteomes" id="UP000774000">
    <property type="component" value="Unassembled WGS sequence"/>
</dbReference>
<dbReference type="CDD" id="cd06267">
    <property type="entry name" value="PBP1_LacI_sugar_binding-like"/>
    <property type="match status" value="1"/>
</dbReference>
<feature type="domain" description="HTH lacI-type" evidence="4">
    <location>
        <begin position="3"/>
        <end position="57"/>
    </location>
</feature>
<evidence type="ECO:0000256" key="2">
    <source>
        <dbReference type="ARBA" id="ARBA00023125"/>
    </source>
</evidence>
<dbReference type="GO" id="GO:0003700">
    <property type="term" value="F:DNA-binding transcription factor activity"/>
    <property type="evidence" value="ECO:0007669"/>
    <property type="project" value="TreeGrafter"/>
</dbReference>
<dbReference type="PANTHER" id="PTHR30146">
    <property type="entry name" value="LACI-RELATED TRANSCRIPTIONAL REPRESSOR"/>
    <property type="match status" value="1"/>
</dbReference>
<dbReference type="Gene3D" id="3.40.50.2300">
    <property type="match status" value="2"/>
</dbReference>
<dbReference type="SUPFAM" id="SSF53822">
    <property type="entry name" value="Periplasmic binding protein-like I"/>
    <property type="match status" value="1"/>
</dbReference>
<dbReference type="InterPro" id="IPR046335">
    <property type="entry name" value="LacI/GalR-like_sensor"/>
</dbReference>
<dbReference type="EMBL" id="JAFBDQ010000001">
    <property type="protein sequence ID" value="MBM7555428.1"/>
    <property type="molecule type" value="Genomic_DNA"/>
</dbReference>
<dbReference type="SMART" id="SM00354">
    <property type="entry name" value="HTH_LACI"/>
    <property type="match status" value="1"/>
</dbReference>
<sequence>MGVKLKDIAEKLGVSSGTVSKALNDKEGVGHDLRKKIKKAAKEMGYRPNPIAQRLSTNRSNTIGVFMLNRDHIRLKESFGIEIVDGITEQANQAQYDILLFTITKDTYSQRSYLELCRERKVEGAIFISLCLDDPHIEEIKEAEMPVAVIDIKLEGKNLGYITSNNYSGIEQALDYLFEMGHRKIGFIGSCEGAEVSQIRLQAYQDYMQQAGFYDEDYIWRGDFSKESGQQVAEEILSTPDKPTALIAVSDLMALEIMKTLKKAGVAIPEDISIIGFDDIPAARYSDPALTTVAQNGIGLGKEATKFILDSLEGKKTSDAKLLATELVLRESVAER</sequence>
<dbReference type="Pfam" id="PF13377">
    <property type="entry name" value="Peripla_BP_3"/>
    <property type="match status" value="1"/>
</dbReference>
<dbReference type="Gene3D" id="1.10.260.40">
    <property type="entry name" value="lambda repressor-like DNA-binding domains"/>
    <property type="match status" value="1"/>
</dbReference>
<reference evidence="5" key="1">
    <citation type="submission" date="2021-01" db="EMBL/GenBank/DDBJ databases">
        <title>Genomic Encyclopedia of Type Strains, Phase IV (KMG-IV): sequencing the most valuable type-strain genomes for metagenomic binning, comparative biology and taxonomic classification.</title>
        <authorList>
            <person name="Goeker M."/>
        </authorList>
    </citation>
    <scope>NUCLEOTIDE SEQUENCE</scope>
    <source>
        <strain evidence="5">DSM 23230</strain>
    </source>
</reference>
<keyword evidence="6" id="KW-1185">Reference proteome</keyword>
<dbReference type="Pfam" id="PF00356">
    <property type="entry name" value="LacI"/>
    <property type="match status" value="1"/>
</dbReference>
<dbReference type="GO" id="GO:0000976">
    <property type="term" value="F:transcription cis-regulatory region binding"/>
    <property type="evidence" value="ECO:0007669"/>
    <property type="project" value="TreeGrafter"/>
</dbReference>
<keyword evidence="2 5" id="KW-0238">DNA-binding</keyword>
<protein>
    <submittedName>
        <fullName evidence="5">DNA-binding LacI/PurR family transcriptional regulator</fullName>
    </submittedName>
</protein>
<dbReference type="InterPro" id="IPR028082">
    <property type="entry name" value="Peripla_BP_I"/>
</dbReference>
<evidence type="ECO:0000313" key="5">
    <source>
        <dbReference type="EMBL" id="MBM7555428.1"/>
    </source>
</evidence>
<name>A0A939BNL1_9FIRM</name>
<dbReference type="CDD" id="cd01392">
    <property type="entry name" value="HTH_LacI"/>
    <property type="match status" value="1"/>
</dbReference>
<dbReference type="AlphaFoldDB" id="A0A939BNL1"/>
<organism evidence="5 6">
    <name type="scientific">Halanaerobacter jeridensis</name>
    <dbReference type="NCBI Taxonomy" id="706427"/>
    <lineage>
        <taxon>Bacteria</taxon>
        <taxon>Bacillati</taxon>
        <taxon>Bacillota</taxon>
        <taxon>Clostridia</taxon>
        <taxon>Halanaerobiales</taxon>
        <taxon>Halobacteroidaceae</taxon>
        <taxon>Halanaerobacter</taxon>
    </lineage>
</organism>
<keyword evidence="3" id="KW-0804">Transcription</keyword>
<evidence type="ECO:0000256" key="1">
    <source>
        <dbReference type="ARBA" id="ARBA00023015"/>
    </source>
</evidence>
<evidence type="ECO:0000256" key="3">
    <source>
        <dbReference type="ARBA" id="ARBA00023163"/>
    </source>
</evidence>
<keyword evidence="1" id="KW-0805">Transcription regulation</keyword>
<evidence type="ECO:0000313" key="6">
    <source>
        <dbReference type="Proteomes" id="UP000774000"/>
    </source>
</evidence>
<dbReference type="PANTHER" id="PTHR30146:SF109">
    <property type="entry name" value="HTH-TYPE TRANSCRIPTIONAL REGULATOR GALS"/>
    <property type="match status" value="1"/>
</dbReference>
<accession>A0A939BNL1</accession>
<evidence type="ECO:0000259" key="4">
    <source>
        <dbReference type="PROSITE" id="PS50932"/>
    </source>
</evidence>
<dbReference type="SUPFAM" id="SSF47413">
    <property type="entry name" value="lambda repressor-like DNA-binding domains"/>
    <property type="match status" value="1"/>
</dbReference>